<dbReference type="InterPro" id="IPR041664">
    <property type="entry name" value="AAA_16"/>
</dbReference>
<name>A0AAD2CRC9_9STRA</name>
<dbReference type="InterPro" id="IPR053159">
    <property type="entry name" value="Hybrid_Histidine_Kinase"/>
</dbReference>
<dbReference type="SUPFAM" id="SSF52540">
    <property type="entry name" value="P-loop containing nucleoside triphosphate hydrolases"/>
    <property type="match status" value="1"/>
</dbReference>
<reference evidence="3" key="1">
    <citation type="submission" date="2023-08" db="EMBL/GenBank/DDBJ databases">
        <authorList>
            <person name="Audoor S."/>
            <person name="Bilcke G."/>
        </authorList>
    </citation>
    <scope>NUCLEOTIDE SEQUENCE</scope>
</reference>
<feature type="domain" description="Orc1-like AAA ATPase" evidence="2">
    <location>
        <begin position="142"/>
        <end position="324"/>
    </location>
</feature>
<dbReference type="InterPro" id="IPR027417">
    <property type="entry name" value="P-loop_NTPase"/>
</dbReference>
<feature type="region of interest" description="Disordered" evidence="1">
    <location>
        <begin position="48"/>
        <end position="71"/>
    </location>
</feature>
<dbReference type="EMBL" id="CAKOGP040000957">
    <property type="protein sequence ID" value="CAJ1940791.1"/>
    <property type="molecule type" value="Genomic_DNA"/>
</dbReference>
<feature type="compositionally biased region" description="Polar residues" evidence="1">
    <location>
        <begin position="54"/>
        <end position="71"/>
    </location>
</feature>
<comment type="caution">
    <text evidence="3">The sequence shown here is derived from an EMBL/GenBank/DDBJ whole genome shotgun (WGS) entry which is preliminary data.</text>
</comment>
<organism evidence="3 4">
    <name type="scientific">Cylindrotheca closterium</name>
    <dbReference type="NCBI Taxonomy" id="2856"/>
    <lineage>
        <taxon>Eukaryota</taxon>
        <taxon>Sar</taxon>
        <taxon>Stramenopiles</taxon>
        <taxon>Ochrophyta</taxon>
        <taxon>Bacillariophyta</taxon>
        <taxon>Bacillariophyceae</taxon>
        <taxon>Bacillariophycidae</taxon>
        <taxon>Bacillariales</taxon>
        <taxon>Bacillariaceae</taxon>
        <taxon>Cylindrotheca</taxon>
    </lineage>
</organism>
<protein>
    <recommendedName>
        <fullName evidence="2">Orc1-like AAA ATPase domain-containing protein</fullName>
    </recommendedName>
</protein>
<keyword evidence="4" id="KW-1185">Reference proteome</keyword>
<dbReference type="Proteomes" id="UP001295423">
    <property type="component" value="Unassembled WGS sequence"/>
</dbReference>
<evidence type="ECO:0000256" key="1">
    <source>
        <dbReference type="SAM" id="MobiDB-lite"/>
    </source>
</evidence>
<dbReference type="AlphaFoldDB" id="A0AAD2CRC9"/>
<dbReference type="Pfam" id="PF13191">
    <property type="entry name" value="AAA_16"/>
    <property type="match status" value="1"/>
</dbReference>
<dbReference type="PANTHER" id="PTHR43642">
    <property type="entry name" value="HYBRID SIGNAL TRANSDUCTION HISTIDINE KINASE G"/>
    <property type="match status" value="1"/>
</dbReference>
<evidence type="ECO:0000313" key="4">
    <source>
        <dbReference type="Proteomes" id="UP001295423"/>
    </source>
</evidence>
<sequence length="1130" mass="127236">MDTNMIHLPGIRIAQILTVVTDGENDLPSQFGDDDALLSIAGTDADFSHVRSAPPSTGTGPVSETSSLNSGFKTLKTSELRRKRTLDNAMRKYQVEDSSQHSSETLKFATAGLIGREQETSLLKGSFHRLKANTDTTGTTDSEPRKELVLLGGTSGVGKSSIAKDLKVSMEREKVGYFVEGKFDMNTRDEPYSGVCDALGIICHHIIERNQPDSVAIVRGELEQKLGEESSLLCHLIPELKGIMYDQPQEPSDTTGGAVHLDVEELENGLDRLRYAFRILIRALSAEFAPLVLLLDDLQWADVSSLQVLDFVISDTQNPNPIMILGCYRSDEVDENSLLYNKIQSLRDKSSRFAFAMTEITVEPFSAIEVEKIIIMAVGSHSSEETLKLSEVCVKRTLGNPFFVLEFLKMLRNEGLIAYNEPSQKWTWDLERIEDATMSTANVVVLLQERMRKLSGQMQAFLQYAAHLGSSFSEETIKIIWQTYGRRVAEGEMEAVPKLLQLVVDGNYLEKLDATHYRWVHDKVQEAALYLAGTLREAHHLDIGTSLYYCLEAKQLEEDLFNVVDLINKGNIRKRPEFASVNLRAAEKARGISAFAAAAKYAAHGIELLKDTRWSQNRQLTLRLYTIGAEMERVLGNVAVAERYSSEVLSRPELDKLQTLPLKLGRASTLSTVQLKFEETVSYCLDVLKELGCKLFVSRKLLASQAIITLIRTIRRVKNLPLDYFDKAKTMDDEKQKGISALVARMLIAAYLSGDIMLAILSACKLVEISLHHGINEFSAKSITTLAIATIVVQQDFKAATKFNDMALGLVKKHRRMHNGETMFNVYNHGHIWVKPMDSCLPAVWDAYQFSTRSGDVEYAGWNLVLHQILLPFYFGKPLPQILTKCPAVMHQLEEAAQSQQILIHKIIWQTMANLHDSSCREPGKLEGEIFSETKNTGKDNLHIATVLLAKGELLLFHGDYSCAADRAIEHGDLYQKMIPANFANIFETFHRALALYTMALRTRKKKYKKEALRLRRMIKRWVVAIENPEFNYFKTILDAEQFAMEKKHEKAERHYDEAIKSATSRGHLHHAGLFRERYAEYLLREPANRGRCNEQLKEAIAFYKQWGADGKVKTLESNLVVLGVELSAG</sequence>
<dbReference type="PANTHER" id="PTHR43642:SF1">
    <property type="entry name" value="HYBRID SIGNAL TRANSDUCTION HISTIDINE KINASE G"/>
    <property type="match status" value="1"/>
</dbReference>
<evidence type="ECO:0000313" key="3">
    <source>
        <dbReference type="EMBL" id="CAJ1940791.1"/>
    </source>
</evidence>
<accession>A0AAD2CRC9</accession>
<proteinExistence type="predicted"/>
<gene>
    <name evidence="3" type="ORF">CYCCA115_LOCUS7218</name>
</gene>
<evidence type="ECO:0000259" key="2">
    <source>
        <dbReference type="Pfam" id="PF13191"/>
    </source>
</evidence>